<proteinExistence type="predicted"/>
<dbReference type="EMBL" id="CP022196">
    <property type="protein sequence ID" value="ATG49562.1"/>
    <property type="molecule type" value="Genomic_DNA"/>
</dbReference>
<dbReference type="KEGG" id="ceh:CEW89_19490"/>
<name>A0A291GHP5_9RHOB</name>
<reference evidence="1 2" key="1">
    <citation type="submission" date="2017-06" db="EMBL/GenBank/DDBJ databases">
        <title>Celeribacter sp. TSPH2 complete genome sequence.</title>
        <authorList>
            <person name="Woo J.-H."/>
            <person name="Kim H.-S."/>
        </authorList>
    </citation>
    <scope>NUCLEOTIDE SEQUENCE [LARGE SCALE GENOMIC DNA]</scope>
    <source>
        <strain evidence="1 2">TSPH2</strain>
    </source>
</reference>
<dbReference type="AlphaFoldDB" id="A0A291GHP5"/>
<keyword evidence="2" id="KW-1185">Reference proteome</keyword>
<gene>
    <name evidence="1" type="ORF">CEW89_19490</name>
</gene>
<evidence type="ECO:0000313" key="1">
    <source>
        <dbReference type="EMBL" id="ATG49562.1"/>
    </source>
</evidence>
<protein>
    <submittedName>
        <fullName evidence="1">Uncharacterized protein</fullName>
    </submittedName>
</protein>
<sequence length="99" mass="10061">MTRAAKALIAFTFAIVAAALIAPFGALGEVVQDLAVADGPYEGGDNSGVIVIKVPAEDLDRCIATLDAVFMAPVQDAQVQTASLSPAQAGQTVRCEAEG</sequence>
<evidence type="ECO:0000313" key="2">
    <source>
        <dbReference type="Proteomes" id="UP000217935"/>
    </source>
</evidence>
<organism evidence="1 2">
    <name type="scientific">Celeribacter ethanolicus</name>
    <dbReference type="NCBI Taxonomy" id="1758178"/>
    <lineage>
        <taxon>Bacteria</taxon>
        <taxon>Pseudomonadati</taxon>
        <taxon>Pseudomonadota</taxon>
        <taxon>Alphaproteobacteria</taxon>
        <taxon>Rhodobacterales</taxon>
        <taxon>Roseobacteraceae</taxon>
        <taxon>Celeribacter</taxon>
    </lineage>
</organism>
<dbReference type="STRING" id="1758178.GCA_001550095_00902"/>
<accession>A0A291GHP5</accession>
<dbReference type="Proteomes" id="UP000217935">
    <property type="component" value="Chromosome"/>
</dbReference>
<dbReference type="RefSeq" id="WP_066705685.1">
    <property type="nucleotide sequence ID" value="NZ_CP022196.1"/>
</dbReference>
<dbReference type="OrthoDB" id="7875207at2"/>